<feature type="transmembrane region" description="Helical" evidence="1">
    <location>
        <begin position="50"/>
        <end position="70"/>
    </location>
</feature>
<sequence>MAANTATVDPETLPSERTLWLLLLVAVELLVLAAYFVATGERVLDLRYVVYPFVWINVAAYAVVHTAPVAGSKRTKVAAAAVAVGYLALLAWLVGIVGLHDVGAEATGLSVRLASPGWGPIIAYVAPFGHVTLVPFRVLGYLALSYLVYATVVEAASSSVGGLVGLFSCVSCALPIVSSVGASLTGSTTAALGTVYAFSLDASTLVFVVAVALLYWRPGVSVRASA</sequence>
<keyword evidence="1" id="KW-1133">Transmembrane helix</keyword>
<evidence type="ECO:0000313" key="2">
    <source>
        <dbReference type="EMBL" id="MFD1645660.1"/>
    </source>
</evidence>
<evidence type="ECO:0008006" key="4">
    <source>
        <dbReference type="Google" id="ProtNLM"/>
    </source>
</evidence>
<keyword evidence="1" id="KW-0472">Membrane</keyword>
<keyword evidence="3" id="KW-1185">Reference proteome</keyword>
<dbReference type="RefSeq" id="WP_256398825.1">
    <property type="nucleotide sequence ID" value="NZ_JANHJR010000001.1"/>
</dbReference>
<feature type="transmembrane region" description="Helical" evidence="1">
    <location>
        <begin position="196"/>
        <end position="216"/>
    </location>
</feature>
<feature type="transmembrane region" description="Helical" evidence="1">
    <location>
        <begin position="19"/>
        <end position="38"/>
    </location>
</feature>
<accession>A0ABD6DH84</accession>
<dbReference type="AlphaFoldDB" id="A0ABD6DH84"/>
<feature type="transmembrane region" description="Helical" evidence="1">
    <location>
        <begin position="146"/>
        <end position="176"/>
    </location>
</feature>
<feature type="transmembrane region" description="Helical" evidence="1">
    <location>
        <begin position="77"/>
        <end position="98"/>
    </location>
</feature>
<comment type="caution">
    <text evidence="2">The sequence shown here is derived from an EMBL/GenBank/DDBJ whole genome shotgun (WGS) entry which is preliminary data.</text>
</comment>
<gene>
    <name evidence="2" type="ORF">ACFSBL_08200</name>
</gene>
<organism evidence="2 3">
    <name type="scientific">Haloarchaeobius litoreus</name>
    <dbReference type="NCBI Taxonomy" id="755306"/>
    <lineage>
        <taxon>Archaea</taxon>
        <taxon>Methanobacteriati</taxon>
        <taxon>Methanobacteriota</taxon>
        <taxon>Stenosarchaea group</taxon>
        <taxon>Halobacteria</taxon>
        <taxon>Halobacteriales</taxon>
        <taxon>Halorubellaceae</taxon>
        <taxon>Haloarchaeobius</taxon>
    </lineage>
</organism>
<protein>
    <recommendedName>
        <fullName evidence="4">ABC transporter ATP-binding protein</fullName>
    </recommendedName>
</protein>
<evidence type="ECO:0000256" key="1">
    <source>
        <dbReference type="SAM" id="Phobius"/>
    </source>
</evidence>
<reference evidence="2 3" key="1">
    <citation type="journal article" date="2019" name="Int. J. Syst. Evol. Microbiol.">
        <title>The Global Catalogue of Microorganisms (GCM) 10K type strain sequencing project: providing services to taxonomists for standard genome sequencing and annotation.</title>
        <authorList>
            <consortium name="The Broad Institute Genomics Platform"/>
            <consortium name="The Broad Institute Genome Sequencing Center for Infectious Disease"/>
            <person name="Wu L."/>
            <person name="Ma J."/>
        </authorList>
    </citation>
    <scope>NUCLEOTIDE SEQUENCE [LARGE SCALE GENOMIC DNA]</scope>
    <source>
        <strain evidence="2 3">CGMCC 1.10390</strain>
    </source>
</reference>
<evidence type="ECO:0000313" key="3">
    <source>
        <dbReference type="Proteomes" id="UP001597034"/>
    </source>
</evidence>
<dbReference type="EMBL" id="JBHUDO010000002">
    <property type="protein sequence ID" value="MFD1645660.1"/>
    <property type="molecule type" value="Genomic_DNA"/>
</dbReference>
<dbReference type="InterPro" id="IPR055968">
    <property type="entry name" value="DUF7546"/>
</dbReference>
<proteinExistence type="predicted"/>
<dbReference type="Pfam" id="PF24412">
    <property type="entry name" value="DUF7546"/>
    <property type="match status" value="1"/>
</dbReference>
<dbReference type="Proteomes" id="UP001597034">
    <property type="component" value="Unassembled WGS sequence"/>
</dbReference>
<name>A0ABD6DH84_9EURY</name>
<keyword evidence="1" id="KW-0812">Transmembrane</keyword>